<evidence type="ECO:0000256" key="10">
    <source>
        <dbReference type="ARBA" id="ARBA00048848"/>
    </source>
</evidence>
<evidence type="ECO:0000256" key="5">
    <source>
        <dbReference type="ARBA" id="ARBA00023315"/>
    </source>
</evidence>
<dbReference type="EC" id="2.3.1.259" evidence="7"/>
<dbReference type="EMBL" id="JAPTSV010000011">
    <property type="protein sequence ID" value="KAJ1523020.1"/>
    <property type="molecule type" value="Genomic_DNA"/>
</dbReference>
<dbReference type="GO" id="GO:0007059">
    <property type="term" value="P:chromosome segregation"/>
    <property type="evidence" value="ECO:0007669"/>
    <property type="project" value="UniProtKB-KW"/>
</dbReference>
<comment type="similarity">
    <text evidence="6">Belongs to the acetyltransferase family. NAA60 subfamily.</text>
</comment>
<dbReference type="PANTHER" id="PTHR14744">
    <property type="entry name" value="N-ALPHA-ACETYLTRANSFERASE 60"/>
    <property type="match status" value="1"/>
</dbReference>
<evidence type="ECO:0000313" key="12">
    <source>
        <dbReference type="EMBL" id="KAJ1523020.1"/>
    </source>
</evidence>
<evidence type="ECO:0000256" key="2">
    <source>
        <dbReference type="ARBA" id="ARBA00022679"/>
    </source>
</evidence>
<evidence type="ECO:0000256" key="7">
    <source>
        <dbReference type="ARBA" id="ARBA00026111"/>
    </source>
</evidence>
<reference evidence="12" key="1">
    <citation type="submission" date="2022-12" db="EMBL/GenBank/DDBJ databases">
        <title>Chromosome-level genome assembly of the bean flower thrips Megalurothrips usitatus.</title>
        <authorList>
            <person name="Ma L."/>
            <person name="Liu Q."/>
            <person name="Li H."/>
            <person name="Cai W."/>
        </authorList>
    </citation>
    <scope>NUCLEOTIDE SEQUENCE</scope>
    <source>
        <strain evidence="12">Cailab_2022a</strain>
    </source>
</reference>
<dbReference type="Gene3D" id="3.40.630.30">
    <property type="match status" value="1"/>
</dbReference>
<feature type="domain" description="N-acetyltransferase" evidence="11">
    <location>
        <begin position="23"/>
        <end position="182"/>
    </location>
</feature>
<dbReference type="SUPFAM" id="SSF55729">
    <property type="entry name" value="Acyl-CoA N-acyltransferases (Nat)"/>
    <property type="match status" value="1"/>
</dbReference>
<evidence type="ECO:0000313" key="13">
    <source>
        <dbReference type="Proteomes" id="UP001075354"/>
    </source>
</evidence>
<dbReference type="GO" id="GO:0004402">
    <property type="term" value="F:histone acetyltransferase activity"/>
    <property type="evidence" value="ECO:0007669"/>
    <property type="project" value="TreeGrafter"/>
</dbReference>
<comment type="caution">
    <text evidence="12">The sequence shown here is derived from an EMBL/GenBank/DDBJ whole genome shotgun (WGS) entry which is preliminary data.</text>
</comment>
<keyword evidence="5" id="KW-0012">Acyltransferase</keyword>
<evidence type="ECO:0000256" key="3">
    <source>
        <dbReference type="ARBA" id="ARBA00022829"/>
    </source>
</evidence>
<dbReference type="InterPro" id="IPR045141">
    <property type="entry name" value="NAA60-like"/>
</dbReference>
<evidence type="ECO:0000256" key="6">
    <source>
        <dbReference type="ARBA" id="ARBA00025774"/>
    </source>
</evidence>
<dbReference type="AlphaFoldDB" id="A0AAV7XF72"/>
<proteinExistence type="inferred from homology"/>
<protein>
    <recommendedName>
        <fullName evidence="8">N-alpha-acetyltransferase 60</fullName>
        <ecNumber evidence="7">2.3.1.259</ecNumber>
        <ecNumber evidence="1">2.3.1.48</ecNumber>
    </recommendedName>
</protein>
<dbReference type="Pfam" id="PF00583">
    <property type="entry name" value="Acetyltransf_1"/>
    <property type="match status" value="1"/>
</dbReference>
<evidence type="ECO:0000256" key="9">
    <source>
        <dbReference type="ARBA" id="ARBA00048017"/>
    </source>
</evidence>
<keyword evidence="13" id="KW-1185">Reference proteome</keyword>
<dbReference type="InterPro" id="IPR000182">
    <property type="entry name" value="GNAT_dom"/>
</dbReference>
<evidence type="ECO:0000259" key="11">
    <source>
        <dbReference type="PROSITE" id="PS51186"/>
    </source>
</evidence>
<gene>
    <name evidence="12" type="ORF">ONE63_002153</name>
</gene>
<dbReference type="GO" id="GO:0000139">
    <property type="term" value="C:Golgi membrane"/>
    <property type="evidence" value="ECO:0007669"/>
    <property type="project" value="TreeGrafter"/>
</dbReference>
<organism evidence="12 13">
    <name type="scientific">Megalurothrips usitatus</name>
    <name type="common">bean blossom thrips</name>
    <dbReference type="NCBI Taxonomy" id="439358"/>
    <lineage>
        <taxon>Eukaryota</taxon>
        <taxon>Metazoa</taxon>
        <taxon>Ecdysozoa</taxon>
        <taxon>Arthropoda</taxon>
        <taxon>Hexapoda</taxon>
        <taxon>Insecta</taxon>
        <taxon>Pterygota</taxon>
        <taxon>Neoptera</taxon>
        <taxon>Paraneoptera</taxon>
        <taxon>Thysanoptera</taxon>
        <taxon>Terebrantia</taxon>
        <taxon>Thripoidea</taxon>
        <taxon>Thripidae</taxon>
        <taxon>Megalurothrips</taxon>
    </lineage>
</organism>
<name>A0AAV7XF72_9NEOP</name>
<dbReference type="CDD" id="cd04301">
    <property type="entry name" value="NAT_SF"/>
    <property type="match status" value="1"/>
</dbReference>
<dbReference type="EC" id="2.3.1.48" evidence="1"/>
<keyword evidence="3" id="KW-0159">Chromosome partition</keyword>
<evidence type="ECO:0000256" key="4">
    <source>
        <dbReference type="ARBA" id="ARBA00022853"/>
    </source>
</evidence>
<sequence>MAGFDWYADTPKPCSKLCNLSNLQLRFLCPADIQEVQALCSDWFPIVYPYYWYEEITSNPRFYSLAAVYGGVIVGLVVAEIKSFSELNKEDEDILAPTFGRDTLVAYLLSLGVSQSHRRNGIASVLLENLVAHLTSSDNGCRALFLHVLTTNSPAIHFYQRHQFKLHSFLPYYYFINGKSKDGFTYVLSVCGAIVVVEQTSNNDALGLAYHSCCYVVFVQLAFTRHLYGVLFQHSLNQLVHHLLQKYLEMKTLGMLCGGCRLRKTLYIPFPT</sequence>
<comment type="catalytic activity">
    <reaction evidence="9">
        <text>L-lysyl-[protein] + acetyl-CoA = N(6)-acetyl-L-lysyl-[protein] + CoA + H(+)</text>
        <dbReference type="Rhea" id="RHEA:45948"/>
        <dbReference type="Rhea" id="RHEA-COMP:9752"/>
        <dbReference type="Rhea" id="RHEA-COMP:10731"/>
        <dbReference type="ChEBI" id="CHEBI:15378"/>
        <dbReference type="ChEBI" id="CHEBI:29969"/>
        <dbReference type="ChEBI" id="CHEBI:57287"/>
        <dbReference type="ChEBI" id="CHEBI:57288"/>
        <dbReference type="ChEBI" id="CHEBI:61930"/>
        <dbReference type="EC" id="2.3.1.48"/>
    </reaction>
</comment>
<keyword evidence="4" id="KW-0156">Chromatin regulator</keyword>
<comment type="catalytic activity">
    <reaction evidence="10">
        <text>N-terminal L-methionyl-[transmembrane protein] + acetyl-CoA = N-terminal N(alpha)-acetyl-L-methionyl-[transmembrane protein] + CoA + H(+)</text>
        <dbReference type="Rhea" id="RHEA:50604"/>
        <dbReference type="Rhea" id="RHEA-COMP:12745"/>
        <dbReference type="Rhea" id="RHEA-COMP:12746"/>
        <dbReference type="ChEBI" id="CHEBI:15378"/>
        <dbReference type="ChEBI" id="CHEBI:57287"/>
        <dbReference type="ChEBI" id="CHEBI:57288"/>
        <dbReference type="ChEBI" id="CHEBI:64731"/>
        <dbReference type="ChEBI" id="CHEBI:133414"/>
        <dbReference type="EC" id="2.3.1.259"/>
    </reaction>
</comment>
<dbReference type="PROSITE" id="PS51186">
    <property type="entry name" value="GNAT"/>
    <property type="match status" value="1"/>
</dbReference>
<dbReference type="InterPro" id="IPR016181">
    <property type="entry name" value="Acyl_CoA_acyltransferase"/>
</dbReference>
<keyword evidence="2" id="KW-0808">Transferase</keyword>
<dbReference type="GO" id="GO:0120518">
    <property type="term" value="F:protein N-terminal-methionine acetyltransferase activity"/>
    <property type="evidence" value="ECO:0007669"/>
    <property type="project" value="UniProtKB-EC"/>
</dbReference>
<evidence type="ECO:0000256" key="1">
    <source>
        <dbReference type="ARBA" id="ARBA00013184"/>
    </source>
</evidence>
<evidence type="ECO:0000256" key="8">
    <source>
        <dbReference type="ARBA" id="ARBA00026144"/>
    </source>
</evidence>
<accession>A0AAV7XF72</accession>
<dbReference type="Proteomes" id="UP001075354">
    <property type="component" value="Chromosome 11"/>
</dbReference>
<dbReference type="PANTHER" id="PTHR14744:SF15">
    <property type="entry name" value="N-ALPHA-ACETYLTRANSFERASE 60"/>
    <property type="match status" value="1"/>
</dbReference>